<dbReference type="AlphaFoldDB" id="A0A2U1T870"/>
<feature type="transmembrane region" description="Helical" evidence="3">
    <location>
        <begin position="195"/>
        <end position="215"/>
    </location>
</feature>
<dbReference type="Proteomes" id="UP000244989">
    <property type="component" value="Unassembled WGS sequence"/>
</dbReference>
<evidence type="ECO:0000313" key="5">
    <source>
        <dbReference type="EMBL" id="PWC02088.1"/>
    </source>
</evidence>
<feature type="transmembrane region" description="Helical" evidence="3">
    <location>
        <begin position="91"/>
        <end position="116"/>
    </location>
</feature>
<dbReference type="InterPro" id="IPR041916">
    <property type="entry name" value="Anti_sigma_zinc_sf"/>
</dbReference>
<protein>
    <recommendedName>
        <fullName evidence="4">Putative zinc-finger domain-containing protein</fullName>
    </recommendedName>
</protein>
<dbReference type="OrthoDB" id="5197868at2"/>
<proteinExistence type="predicted"/>
<dbReference type="EMBL" id="QEEZ01000006">
    <property type="protein sequence ID" value="PWC02088.1"/>
    <property type="molecule type" value="Genomic_DNA"/>
</dbReference>
<dbReference type="Gene3D" id="1.10.10.1320">
    <property type="entry name" value="Anti-sigma factor, zinc-finger domain"/>
    <property type="match status" value="1"/>
</dbReference>
<evidence type="ECO:0000313" key="6">
    <source>
        <dbReference type="Proteomes" id="UP000244989"/>
    </source>
</evidence>
<keyword evidence="3" id="KW-0812">Transmembrane</keyword>
<evidence type="ECO:0000256" key="3">
    <source>
        <dbReference type="SAM" id="Phobius"/>
    </source>
</evidence>
<keyword evidence="3" id="KW-0472">Membrane</keyword>
<reference evidence="6" key="1">
    <citation type="submission" date="2018-04" db="EMBL/GenBank/DDBJ databases">
        <authorList>
            <person name="Liu S."/>
            <person name="Wang Z."/>
            <person name="Li J."/>
        </authorList>
    </citation>
    <scope>NUCLEOTIDE SEQUENCE [LARGE SCALE GENOMIC DNA]</scope>
    <source>
        <strain evidence="6">2189</strain>
    </source>
</reference>
<comment type="caution">
    <text evidence="5">The sequence shown here is derived from an EMBL/GenBank/DDBJ whole genome shotgun (WGS) entry which is preliminary data.</text>
</comment>
<sequence length="233" mass="24519">MVDHEQVQAAVSARLDGEPTGLDDDVIDAHLAGCAECRRFAEQAARMSGSLRYVEPRDDGMSPPHDLSETILAQVEPEWRRRDSNRRAGLAIGRVVLTVLALLHGLWAVGALISTGGLAPVSSDGTVLAPAAEPELMRLLVESAGLRFALAVALAFGAWKPGLIAGIAIIPATLTAFLIGFTARDLVLGTVGTPQLALLALLVVTVLALAGTWLADRGVALKRAWRTLGADPR</sequence>
<dbReference type="InterPro" id="IPR027383">
    <property type="entry name" value="Znf_put"/>
</dbReference>
<dbReference type="KEGG" id="cyz:C3B44_07960"/>
<accession>A0A2U1T870</accession>
<keyword evidence="1" id="KW-0805">Transcription regulation</keyword>
<keyword evidence="3" id="KW-1133">Transmembrane helix</keyword>
<evidence type="ECO:0000259" key="4">
    <source>
        <dbReference type="Pfam" id="PF13490"/>
    </source>
</evidence>
<feature type="transmembrane region" description="Helical" evidence="3">
    <location>
        <begin position="163"/>
        <end position="183"/>
    </location>
</feature>
<feature type="domain" description="Putative zinc-finger" evidence="4">
    <location>
        <begin position="5"/>
        <end position="38"/>
    </location>
</feature>
<organism evidence="5 6">
    <name type="scientific">Corynebacterium yudongzhengii</name>
    <dbReference type="NCBI Taxonomy" id="2080740"/>
    <lineage>
        <taxon>Bacteria</taxon>
        <taxon>Bacillati</taxon>
        <taxon>Actinomycetota</taxon>
        <taxon>Actinomycetes</taxon>
        <taxon>Mycobacteriales</taxon>
        <taxon>Corynebacteriaceae</taxon>
        <taxon>Corynebacterium</taxon>
    </lineage>
</organism>
<dbReference type="Pfam" id="PF13490">
    <property type="entry name" value="zf-HC2"/>
    <property type="match status" value="1"/>
</dbReference>
<evidence type="ECO:0000256" key="1">
    <source>
        <dbReference type="ARBA" id="ARBA00023015"/>
    </source>
</evidence>
<dbReference type="RefSeq" id="WP_108431907.1">
    <property type="nucleotide sequence ID" value="NZ_CP026947.1"/>
</dbReference>
<keyword evidence="6" id="KW-1185">Reference proteome</keyword>
<gene>
    <name evidence="5" type="ORF">DF222_04420</name>
</gene>
<evidence type="ECO:0000256" key="2">
    <source>
        <dbReference type="ARBA" id="ARBA00023163"/>
    </source>
</evidence>
<keyword evidence="2" id="KW-0804">Transcription</keyword>
<name>A0A2U1T870_9CORY</name>